<protein>
    <submittedName>
        <fullName evidence="1">STAS/SEC14 domain-containing protein</fullName>
    </submittedName>
</protein>
<sequence length="264" mass="30042">MLKQLSAPNHVIAFTVDEALSAEGIQEYRSIFDEKRQQYEQIGIYVEFLELADINASTLLEGIKADIELWRHIDQLSRCAVVSDKKWPQTLVAIIQRIAPKLEIQVFATSQSAEALQWAAAIPEKPEAKHAAIHFLPTNKANVLAFEIDGTMSADEMPEVIDSLERFFADHEKVRLLNRMTHFAGFDPTILIQRQGLLSMKLAAIKKVERYAIVGAPNWMGKLIHAMQPLFPHMQMQTFATDREEEALQWLEAELIKTDNLTMM</sequence>
<organism evidence="1 2">
    <name type="scientific">Psychrobacter coccoides</name>
    <dbReference type="NCBI Taxonomy" id="2818440"/>
    <lineage>
        <taxon>Bacteria</taxon>
        <taxon>Pseudomonadati</taxon>
        <taxon>Pseudomonadota</taxon>
        <taxon>Gammaproteobacteria</taxon>
        <taxon>Moraxellales</taxon>
        <taxon>Moraxellaceae</taxon>
        <taxon>Psychrobacter</taxon>
    </lineage>
</organism>
<dbReference type="Pfam" id="PF11964">
    <property type="entry name" value="SpoIIAA-like"/>
    <property type="match status" value="2"/>
</dbReference>
<comment type="caution">
    <text evidence="1">The sequence shown here is derived from an EMBL/GenBank/DDBJ whole genome shotgun (WGS) entry which is preliminary data.</text>
</comment>
<dbReference type="SUPFAM" id="SSF52091">
    <property type="entry name" value="SpoIIaa-like"/>
    <property type="match status" value="2"/>
</dbReference>
<dbReference type="Proteomes" id="UP000664554">
    <property type="component" value="Unassembled WGS sequence"/>
</dbReference>
<dbReference type="Gene3D" id="3.40.50.10600">
    <property type="entry name" value="SpoIIaa-like domains"/>
    <property type="match status" value="2"/>
</dbReference>
<accession>A0ABS3NMC0</accession>
<dbReference type="InterPro" id="IPR036513">
    <property type="entry name" value="STAS_dom_sf"/>
</dbReference>
<keyword evidence="2" id="KW-1185">Reference proteome</keyword>
<name>A0ABS3NMC0_9GAMM</name>
<dbReference type="EMBL" id="JAGBKM010000006">
    <property type="protein sequence ID" value="MBO1530562.1"/>
    <property type="molecule type" value="Genomic_DNA"/>
</dbReference>
<dbReference type="InterPro" id="IPR021866">
    <property type="entry name" value="SpoIIAA-like"/>
</dbReference>
<dbReference type="RefSeq" id="WP_207990519.1">
    <property type="nucleotide sequence ID" value="NZ_JAGBKM010000006.1"/>
</dbReference>
<evidence type="ECO:0000313" key="1">
    <source>
        <dbReference type="EMBL" id="MBO1530562.1"/>
    </source>
</evidence>
<dbReference type="InterPro" id="IPR038396">
    <property type="entry name" value="SpoIIAA-like_sf"/>
</dbReference>
<gene>
    <name evidence="1" type="ORF">J3492_04970</name>
</gene>
<reference evidence="1 2" key="1">
    <citation type="submission" date="2021-03" db="EMBL/GenBank/DDBJ databases">
        <authorList>
            <person name="Shang D.-D."/>
            <person name="Du Z.-J."/>
            <person name="Chen G.-J."/>
        </authorList>
    </citation>
    <scope>NUCLEOTIDE SEQUENCE [LARGE SCALE GENOMIC DNA]</scope>
    <source>
        <strain evidence="1 2">F1192</strain>
    </source>
</reference>
<evidence type="ECO:0000313" key="2">
    <source>
        <dbReference type="Proteomes" id="UP000664554"/>
    </source>
</evidence>
<proteinExistence type="predicted"/>